<feature type="region of interest" description="Disordered" evidence="1">
    <location>
        <begin position="1"/>
        <end position="54"/>
    </location>
</feature>
<protein>
    <recommendedName>
        <fullName evidence="2">UspA domain-containing protein</fullName>
    </recommendedName>
</protein>
<dbReference type="RefSeq" id="XP_012182785.1">
    <property type="nucleotide sequence ID" value="XM_012327395.1"/>
</dbReference>
<feature type="region of interest" description="Disordered" evidence="1">
    <location>
        <begin position="77"/>
        <end position="281"/>
    </location>
</feature>
<dbReference type="PANTHER" id="PTHR46100">
    <property type="entry name" value="IMP2'P"/>
    <property type="match status" value="1"/>
</dbReference>
<feature type="compositionally biased region" description="Polar residues" evidence="1">
    <location>
        <begin position="103"/>
        <end position="133"/>
    </location>
</feature>
<dbReference type="InterPro" id="IPR006016">
    <property type="entry name" value="UspA"/>
</dbReference>
<accession>J4HXV6</accession>
<proteinExistence type="predicted"/>
<feature type="domain" description="UspA" evidence="2">
    <location>
        <begin position="367"/>
        <end position="490"/>
    </location>
</feature>
<reference evidence="3 4" key="1">
    <citation type="journal article" date="2012" name="Appl. Environ. Microbiol.">
        <title>Short-read sequencing for genomic analysis of the brown rot fungus Fibroporia radiculosa.</title>
        <authorList>
            <person name="Tang J.D."/>
            <person name="Perkins A.D."/>
            <person name="Sonstegard T.S."/>
            <person name="Schroeder S.G."/>
            <person name="Burgess S.C."/>
            <person name="Diehl S.V."/>
        </authorList>
    </citation>
    <scope>NUCLEOTIDE SEQUENCE [LARGE SCALE GENOMIC DNA]</scope>
    <source>
        <strain evidence="3 4">TFFH 294</strain>
    </source>
</reference>
<name>J4HXV6_9APHY</name>
<keyword evidence="4" id="KW-1185">Reference proteome</keyword>
<feature type="compositionally biased region" description="Basic and acidic residues" evidence="1">
    <location>
        <begin position="155"/>
        <end position="171"/>
    </location>
</feature>
<evidence type="ECO:0000313" key="3">
    <source>
        <dbReference type="EMBL" id="CCM03502.1"/>
    </source>
</evidence>
<evidence type="ECO:0000313" key="4">
    <source>
        <dbReference type="Proteomes" id="UP000006352"/>
    </source>
</evidence>
<dbReference type="GeneID" id="24098413"/>
<dbReference type="STRING" id="599839.J4HXV6"/>
<dbReference type="Proteomes" id="UP000006352">
    <property type="component" value="Unassembled WGS sequence"/>
</dbReference>
<feature type="compositionally biased region" description="Low complexity" evidence="1">
    <location>
        <begin position="134"/>
        <end position="154"/>
    </location>
</feature>
<dbReference type="Pfam" id="PF00582">
    <property type="entry name" value="Usp"/>
    <property type="match status" value="1"/>
</dbReference>
<dbReference type="CDD" id="cd23659">
    <property type="entry name" value="USP_At3g01520-like"/>
    <property type="match status" value="1"/>
</dbReference>
<dbReference type="InParanoid" id="J4HXV6"/>
<gene>
    <name evidence="3" type="ORF">FIBRA_05636</name>
</gene>
<feature type="region of interest" description="Disordered" evidence="1">
    <location>
        <begin position="310"/>
        <end position="338"/>
    </location>
</feature>
<dbReference type="SUPFAM" id="SSF52402">
    <property type="entry name" value="Adenine nucleotide alpha hydrolases-like"/>
    <property type="match status" value="1"/>
</dbReference>
<dbReference type="HOGENOM" id="CLU_020600_1_0_1"/>
<feature type="region of interest" description="Disordered" evidence="1">
    <location>
        <begin position="584"/>
        <end position="623"/>
    </location>
</feature>
<dbReference type="PANTHER" id="PTHR46100:SF4">
    <property type="entry name" value="USPA DOMAIN-CONTAINING PROTEIN"/>
    <property type="match status" value="1"/>
</dbReference>
<sequence>MSDVQPPPHPRKRSWIGKYGAGPKDPQPTPSLPTPREGYEQSFEYPFGSSATASSSTATLTGALSRSNSLTSIASLLPSRLAPPAPLKRSSTTNLLIKDDPDSQNALSRTVSTQSNSSKTGDTNVTRPPSGSFSRMTLSSMMGGLSSLSLSRSTAADERGRSEKKSKDKGTGVRSSSYSGASPEDQDATRGRTRSQSPFRLRRTRTRDPSPAVEALTASDIESDTDSVQIRPRNAFTLSSASVDESGDETEDDDDDDDSWSDEDAFDPVTESNTERNALIPADLDHDVVDVPDPLGEGVNVVVPPEPYFPSTLNGGARNPRRRKSMKPDALPLSTSRPEFQRDRCTITLCHGHPQRDLDENGRRGRRYVLASDLSDESRYALEWGIGTVLRDGDEMLIVTVIENENKIDPPVPNPTDRTAKLRSQQERQALAYILVRQATSLLQRTRLNVTIACQAWHAKNRRHMLLDIVDYFEPSMLIVGSRGLGNLKGSAPPPPLRNPPRIYIPLSDPGELPRISISAHRPQALTLRACLQKCSVPVMVARRRLKRPPRRSAHLAPHRARVSLAQAAGVDRMAPKVDQDVEDMRTQIEQQDDDRQTVGQTDVDDDADTEVEVDQIGRNVSA</sequence>
<feature type="compositionally biased region" description="Acidic residues" evidence="1">
    <location>
        <begin position="603"/>
        <end position="614"/>
    </location>
</feature>
<dbReference type="AlphaFoldDB" id="J4HXV6"/>
<organism evidence="3 4">
    <name type="scientific">Fibroporia radiculosa</name>
    <dbReference type="NCBI Taxonomy" id="599839"/>
    <lineage>
        <taxon>Eukaryota</taxon>
        <taxon>Fungi</taxon>
        <taxon>Dikarya</taxon>
        <taxon>Basidiomycota</taxon>
        <taxon>Agaricomycotina</taxon>
        <taxon>Agaricomycetes</taxon>
        <taxon>Polyporales</taxon>
        <taxon>Fibroporiaceae</taxon>
        <taxon>Fibroporia</taxon>
    </lineage>
</organism>
<evidence type="ECO:0000259" key="2">
    <source>
        <dbReference type="Pfam" id="PF00582"/>
    </source>
</evidence>
<evidence type="ECO:0000256" key="1">
    <source>
        <dbReference type="SAM" id="MobiDB-lite"/>
    </source>
</evidence>
<dbReference type="InterPro" id="IPR014729">
    <property type="entry name" value="Rossmann-like_a/b/a_fold"/>
</dbReference>
<dbReference type="OrthoDB" id="992776at2759"/>
<dbReference type="EMBL" id="HE797116">
    <property type="protein sequence ID" value="CCM03502.1"/>
    <property type="molecule type" value="Genomic_DNA"/>
</dbReference>
<feature type="compositionally biased region" description="Acidic residues" evidence="1">
    <location>
        <begin position="245"/>
        <end position="266"/>
    </location>
</feature>
<dbReference type="Gene3D" id="3.40.50.620">
    <property type="entry name" value="HUPs"/>
    <property type="match status" value="1"/>
</dbReference>